<dbReference type="AlphaFoldDB" id="A0A3B0RCZ2"/>
<accession>A0A3B0RCZ2</accession>
<gene>
    <name evidence="1" type="ORF">MNBD_ALPHA01-331</name>
</gene>
<sequence>MRPECRITLAQNEPFSLEMGTERKNVVPD</sequence>
<name>A0A3B0RCZ2_9ZZZZ</name>
<protein>
    <submittedName>
        <fullName evidence="1">Uncharacterized protein</fullName>
    </submittedName>
</protein>
<evidence type="ECO:0000313" key="1">
    <source>
        <dbReference type="EMBL" id="VAV89487.1"/>
    </source>
</evidence>
<organism evidence="1">
    <name type="scientific">hydrothermal vent metagenome</name>
    <dbReference type="NCBI Taxonomy" id="652676"/>
    <lineage>
        <taxon>unclassified sequences</taxon>
        <taxon>metagenomes</taxon>
        <taxon>ecological metagenomes</taxon>
    </lineage>
</organism>
<reference evidence="1" key="1">
    <citation type="submission" date="2018-06" db="EMBL/GenBank/DDBJ databases">
        <authorList>
            <person name="Zhirakovskaya E."/>
        </authorList>
    </citation>
    <scope>NUCLEOTIDE SEQUENCE</scope>
</reference>
<dbReference type="EMBL" id="UOEJ01000002">
    <property type="protein sequence ID" value="VAV89487.1"/>
    <property type="molecule type" value="Genomic_DNA"/>
</dbReference>
<proteinExistence type="predicted"/>